<feature type="chain" id="PRO_5016400861" evidence="1">
    <location>
        <begin position="20"/>
        <end position="181"/>
    </location>
</feature>
<dbReference type="Pfam" id="PF06477">
    <property type="entry name" value="DUF1091"/>
    <property type="match status" value="1"/>
</dbReference>
<evidence type="ECO:0000256" key="1">
    <source>
        <dbReference type="SAM" id="SignalP"/>
    </source>
</evidence>
<dbReference type="InterPro" id="IPR010512">
    <property type="entry name" value="DUF1091"/>
</dbReference>
<evidence type="ECO:0000313" key="2">
    <source>
        <dbReference type="EMBL" id="SSX23975.1"/>
    </source>
</evidence>
<reference evidence="2" key="1">
    <citation type="submission" date="2018-07" db="EMBL/GenBank/DDBJ databases">
        <authorList>
            <person name="Quirk P.G."/>
            <person name="Krulwich T.A."/>
        </authorList>
    </citation>
    <scope>NUCLEOTIDE SEQUENCE</scope>
</reference>
<dbReference type="VEuPathDB" id="VectorBase:CSON009899"/>
<dbReference type="AlphaFoldDB" id="A0A336M152"/>
<gene>
    <name evidence="2" type="primary">CSON009899</name>
</gene>
<feature type="signal peptide" evidence="1">
    <location>
        <begin position="1"/>
        <end position="19"/>
    </location>
</feature>
<accession>A0A336M152</accession>
<name>A0A336M152_CULSO</name>
<sequence>MKMLKIILMLFNFLLIENCFILKQQEKLYSMKVTSFFCSDIDPEHIVNVSCFLKAKKNGAGSITLIYTYRNVSDTFTTFKLLFRNSAGHYNPFLLDVTIDECNKLKMCTNSHPISMIRILCLMFKGNMTLKEAEKTSTCPYNHIQVMKDFDVDETFRDLWPTKMLPVITKNQIKFKSCTNL</sequence>
<proteinExistence type="predicted"/>
<organism evidence="2">
    <name type="scientific">Culicoides sonorensis</name>
    <name type="common">Biting midge</name>
    <dbReference type="NCBI Taxonomy" id="179676"/>
    <lineage>
        <taxon>Eukaryota</taxon>
        <taxon>Metazoa</taxon>
        <taxon>Ecdysozoa</taxon>
        <taxon>Arthropoda</taxon>
        <taxon>Hexapoda</taxon>
        <taxon>Insecta</taxon>
        <taxon>Pterygota</taxon>
        <taxon>Neoptera</taxon>
        <taxon>Endopterygota</taxon>
        <taxon>Diptera</taxon>
        <taxon>Nematocera</taxon>
        <taxon>Chironomoidea</taxon>
        <taxon>Ceratopogonidae</taxon>
        <taxon>Ceratopogoninae</taxon>
        <taxon>Culicoides</taxon>
        <taxon>Monoculicoides</taxon>
    </lineage>
</organism>
<dbReference type="EMBL" id="UFQT01000397">
    <property type="protein sequence ID" value="SSX23975.1"/>
    <property type="molecule type" value="Genomic_DNA"/>
</dbReference>
<keyword evidence="1" id="KW-0732">Signal</keyword>
<protein>
    <submittedName>
        <fullName evidence="2">CSON009899 protein</fullName>
    </submittedName>
</protein>